<accession>A0A0K8W0N4</accession>
<dbReference type="AlphaFoldDB" id="A0A0K8W0N4"/>
<evidence type="ECO:0000256" key="7">
    <source>
        <dbReference type="ARBA" id="ARBA00023268"/>
    </source>
</evidence>
<keyword evidence="5" id="KW-0378">Hydrolase</keyword>
<dbReference type="Pfam" id="PF00665">
    <property type="entry name" value="rve"/>
    <property type="match status" value="1"/>
</dbReference>
<keyword evidence="2" id="KW-0808">Transferase</keyword>
<dbReference type="InterPro" id="IPR041577">
    <property type="entry name" value="RT_RNaseH_2"/>
</dbReference>
<dbReference type="CDD" id="cd09274">
    <property type="entry name" value="RNase_HI_RT_Ty3"/>
    <property type="match status" value="1"/>
</dbReference>
<dbReference type="SUPFAM" id="SSF53098">
    <property type="entry name" value="Ribonuclease H-like"/>
    <property type="match status" value="1"/>
</dbReference>
<sequence length="630" mass="72308">ANELKSFLASINFYRKFLPNAAKRQAVLQKLINGNKRNDKTRIDWTDEAINAFEDCKQNMADAATLAYPHVGSQLRLFTDASDVAVGAVLHQLVNNEPEPLGYFSRRLTETEKHYSVYDRELLAIYLAIKHFQFLIEGNQTCIYTDHKPLIYSFQKRNDKGSPRQIRQLDYISQFTTDIRHIPGSKNQTADILSRINTITSINYTDMANEQKSDLNIQALVNGKIKHSLQLKHFRLEDSNATLLCDVSMSQVRPIVPQTICKQILHNVHDLAHVGANATLKMISQHFVWVNMRKDCKAFVRACIHCSRSKVLRHIKAPLQRLEMPDQRFQIVHVDIIGPLPLNHGFKYCLTLIDRFSRWPEAIPLVDIQAETVCRAFLNEWVGRYGSPQKIITDQGTQFESKMFQEMLLTLGTQRKRTSPYHPQTNGLIERWHRSFKNAILATGKESWVDNLGLTLLGLRNAVKEDLKASAAEMLFGTATRLPGEFFTTKPNMQPNSNFVEKLRHHLQKIRPVETSWHSPSTPFVNKNLFQSTHVFVRNDRVTPSMTEPYDGPYKVISKNYKNFTIEIKGKNTVISIDRLKPSYNIADEEPAVNSNQTSDPLDVLQVNSQKSRRGVMWRSPLYTNYNNNS</sequence>
<keyword evidence="6" id="KW-0695">RNA-directed DNA polymerase</keyword>
<evidence type="ECO:0000313" key="9">
    <source>
        <dbReference type="EMBL" id="JAI44644.1"/>
    </source>
</evidence>
<dbReference type="PANTHER" id="PTHR37984">
    <property type="entry name" value="PROTEIN CBG26694"/>
    <property type="match status" value="1"/>
</dbReference>
<dbReference type="GO" id="GO:0003676">
    <property type="term" value="F:nucleic acid binding"/>
    <property type="evidence" value="ECO:0007669"/>
    <property type="project" value="InterPro"/>
</dbReference>
<evidence type="ECO:0000256" key="6">
    <source>
        <dbReference type="ARBA" id="ARBA00022918"/>
    </source>
</evidence>
<name>A0A0K8W0N4_BACLA</name>
<dbReference type="InterPro" id="IPR001584">
    <property type="entry name" value="Integrase_cat-core"/>
</dbReference>
<dbReference type="Gene3D" id="3.30.70.270">
    <property type="match status" value="1"/>
</dbReference>
<dbReference type="InterPro" id="IPR050951">
    <property type="entry name" value="Retrovirus_Pol_polyprotein"/>
</dbReference>
<dbReference type="GO" id="GO:0042575">
    <property type="term" value="C:DNA polymerase complex"/>
    <property type="evidence" value="ECO:0007669"/>
    <property type="project" value="UniProtKB-ARBA"/>
</dbReference>
<dbReference type="Pfam" id="PF17921">
    <property type="entry name" value="Integrase_H2C2"/>
    <property type="match status" value="1"/>
</dbReference>
<reference evidence="9" key="1">
    <citation type="submission" date="2015-06" db="EMBL/GenBank/DDBJ databases">
        <authorList>
            <person name="Hoefler B.C."/>
            <person name="Straight P.D."/>
        </authorList>
    </citation>
    <scope>NUCLEOTIDE SEQUENCE</scope>
</reference>
<evidence type="ECO:0000256" key="4">
    <source>
        <dbReference type="ARBA" id="ARBA00022722"/>
    </source>
</evidence>
<feature type="domain" description="Integrase catalytic" evidence="8">
    <location>
        <begin position="321"/>
        <end position="491"/>
    </location>
</feature>
<evidence type="ECO:0000259" key="8">
    <source>
        <dbReference type="PROSITE" id="PS50994"/>
    </source>
</evidence>
<dbReference type="GO" id="GO:0015074">
    <property type="term" value="P:DNA integration"/>
    <property type="evidence" value="ECO:0007669"/>
    <property type="project" value="InterPro"/>
</dbReference>
<keyword evidence="5" id="KW-0255">Endonuclease</keyword>
<dbReference type="EC" id="2.7.7.49" evidence="1"/>
<dbReference type="SUPFAM" id="SSF56672">
    <property type="entry name" value="DNA/RNA polymerases"/>
    <property type="match status" value="1"/>
</dbReference>
<keyword evidence="4" id="KW-0540">Nuclease</keyword>
<dbReference type="Gene3D" id="3.30.420.10">
    <property type="entry name" value="Ribonuclease H-like superfamily/Ribonuclease H"/>
    <property type="match status" value="1"/>
</dbReference>
<dbReference type="PANTHER" id="PTHR37984:SF5">
    <property type="entry name" value="PROTEIN NYNRIN-LIKE"/>
    <property type="match status" value="1"/>
</dbReference>
<evidence type="ECO:0000256" key="3">
    <source>
        <dbReference type="ARBA" id="ARBA00022695"/>
    </source>
</evidence>
<evidence type="ECO:0000256" key="2">
    <source>
        <dbReference type="ARBA" id="ARBA00022679"/>
    </source>
</evidence>
<evidence type="ECO:0000256" key="5">
    <source>
        <dbReference type="ARBA" id="ARBA00022759"/>
    </source>
</evidence>
<keyword evidence="3" id="KW-0548">Nucleotidyltransferase</keyword>
<dbReference type="Pfam" id="PF17919">
    <property type="entry name" value="RT_RNaseH_2"/>
    <property type="match status" value="1"/>
</dbReference>
<protein>
    <recommendedName>
        <fullName evidence="1">RNA-directed DNA polymerase</fullName>
        <ecNumber evidence="1">2.7.7.49</ecNumber>
    </recommendedName>
</protein>
<dbReference type="InterPro" id="IPR043502">
    <property type="entry name" value="DNA/RNA_pol_sf"/>
</dbReference>
<dbReference type="PROSITE" id="PS50994">
    <property type="entry name" value="INTEGRASE"/>
    <property type="match status" value="1"/>
</dbReference>
<dbReference type="GO" id="GO:0003964">
    <property type="term" value="F:RNA-directed DNA polymerase activity"/>
    <property type="evidence" value="ECO:0007669"/>
    <property type="project" value="UniProtKB-KW"/>
</dbReference>
<dbReference type="GO" id="GO:0004519">
    <property type="term" value="F:endonuclease activity"/>
    <property type="evidence" value="ECO:0007669"/>
    <property type="project" value="UniProtKB-KW"/>
</dbReference>
<dbReference type="InterPro" id="IPR012337">
    <property type="entry name" value="RNaseH-like_sf"/>
</dbReference>
<dbReference type="Gene3D" id="1.10.340.70">
    <property type="match status" value="1"/>
</dbReference>
<dbReference type="EMBL" id="GDHF01007670">
    <property type="protein sequence ID" value="JAI44644.1"/>
    <property type="molecule type" value="Transcribed_RNA"/>
</dbReference>
<keyword evidence="7" id="KW-0511">Multifunctional enzyme</keyword>
<dbReference type="FunFam" id="3.30.420.10:FF:000032">
    <property type="entry name" value="Retrovirus-related Pol polyprotein from transposon 297-like Protein"/>
    <property type="match status" value="1"/>
</dbReference>
<dbReference type="Gene3D" id="3.10.20.370">
    <property type="match status" value="1"/>
</dbReference>
<gene>
    <name evidence="9" type="primary">Tf2-11_7</name>
    <name evidence="9" type="ORF">c3_g1_i1</name>
</gene>
<evidence type="ECO:0000256" key="1">
    <source>
        <dbReference type="ARBA" id="ARBA00012493"/>
    </source>
</evidence>
<dbReference type="InterPro" id="IPR043128">
    <property type="entry name" value="Rev_trsase/Diguanyl_cyclase"/>
</dbReference>
<dbReference type="InterPro" id="IPR036397">
    <property type="entry name" value="RNaseH_sf"/>
</dbReference>
<dbReference type="InterPro" id="IPR041588">
    <property type="entry name" value="Integrase_H2C2"/>
</dbReference>
<feature type="non-terminal residue" evidence="9">
    <location>
        <position position="1"/>
    </location>
</feature>
<dbReference type="OrthoDB" id="8016172at2759"/>
<organism evidence="9">
    <name type="scientific">Bactrocera latifrons</name>
    <name type="common">Malaysian fruit fly</name>
    <name type="synonym">Chaetodacus latifrons</name>
    <dbReference type="NCBI Taxonomy" id="174628"/>
    <lineage>
        <taxon>Eukaryota</taxon>
        <taxon>Metazoa</taxon>
        <taxon>Ecdysozoa</taxon>
        <taxon>Arthropoda</taxon>
        <taxon>Hexapoda</taxon>
        <taxon>Insecta</taxon>
        <taxon>Pterygota</taxon>
        <taxon>Neoptera</taxon>
        <taxon>Endopterygota</taxon>
        <taxon>Diptera</taxon>
        <taxon>Brachycera</taxon>
        <taxon>Muscomorpha</taxon>
        <taxon>Tephritoidea</taxon>
        <taxon>Tephritidae</taxon>
        <taxon>Bactrocera</taxon>
        <taxon>Bactrocera</taxon>
    </lineage>
</organism>
<proteinExistence type="predicted"/>
<dbReference type="FunFam" id="3.10.20.370:FF:000001">
    <property type="entry name" value="Retrovirus-related Pol polyprotein from transposon 17.6-like protein"/>
    <property type="match status" value="1"/>
</dbReference>